<evidence type="ECO:0000256" key="1">
    <source>
        <dbReference type="PROSITE-ProRule" id="PRU01211"/>
    </source>
</evidence>
<name>A0ABS3JN21_9BACT</name>
<evidence type="ECO:0000313" key="4">
    <source>
        <dbReference type="EMBL" id="MBO0951396.1"/>
    </source>
</evidence>
<dbReference type="PANTHER" id="PTHR10127">
    <property type="entry name" value="DISCOIDIN, CUB, EGF, LAMININ , AND ZINC METALLOPROTEASE DOMAIN CONTAINING"/>
    <property type="match status" value="1"/>
</dbReference>
<feature type="compositionally biased region" description="Polar residues" evidence="2">
    <location>
        <begin position="44"/>
        <end position="54"/>
    </location>
</feature>
<organism evidence="4 5">
    <name type="scientific">Fibrella forsythiae</name>
    <dbReference type="NCBI Taxonomy" id="2817061"/>
    <lineage>
        <taxon>Bacteria</taxon>
        <taxon>Pseudomonadati</taxon>
        <taxon>Bacteroidota</taxon>
        <taxon>Cytophagia</taxon>
        <taxon>Cytophagales</taxon>
        <taxon>Spirosomataceae</taxon>
        <taxon>Fibrella</taxon>
    </lineage>
</organism>
<keyword evidence="5" id="KW-1185">Reference proteome</keyword>
<evidence type="ECO:0000256" key="2">
    <source>
        <dbReference type="SAM" id="MobiDB-lite"/>
    </source>
</evidence>
<sequence>MKTSTLSFAGAAMAALCLIGCSSDQQQTNLAPKHNGDPLETAYPRQSGTVQSGTYRGQPITYRAINGKAVYQGDIILSTSDLSDADHATEGTGRTLKSLRWTGKIVYYTIDPTLPYQDRVTAAIAHWEANTAIRFVQRTTQYSYVTFKPGGGCSSYVGRLGGQQFITLGDWCTTGNTIHEIGHTVGLYHEHSRADRDNSVTILTQNIQPGYESDFQTYVQQNKDGFDQPGGFDFNSVMMYHSWSFSVNGQPTITKKDGSTFTGQRDALSPLDIATVQAMYP</sequence>
<dbReference type="Pfam" id="PF01400">
    <property type="entry name" value="Astacin"/>
    <property type="match status" value="1"/>
</dbReference>
<dbReference type="SMART" id="SM00235">
    <property type="entry name" value="ZnMc"/>
    <property type="match status" value="1"/>
</dbReference>
<dbReference type="PROSITE" id="PS51864">
    <property type="entry name" value="ASTACIN"/>
    <property type="match status" value="1"/>
</dbReference>
<keyword evidence="1" id="KW-0862">Zinc</keyword>
<dbReference type="PRINTS" id="PR00480">
    <property type="entry name" value="ASTACIN"/>
</dbReference>
<feature type="region of interest" description="Disordered" evidence="2">
    <location>
        <begin position="29"/>
        <end position="54"/>
    </location>
</feature>
<evidence type="ECO:0000313" key="5">
    <source>
        <dbReference type="Proteomes" id="UP000664628"/>
    </source>
</evidence>
<dbReference type="InterPro" id="IPR024079">
    <property type="entry name" value="MetalloPept_cat_dom_sf"/>
</dbReference>
<feature type="binding site" evidence="1">
    <location>
        <position position="179"/>
    </location>
    <ligand>
        <name>Zn(2+)</name>
        <dbReference type="ChEBI" id="CHEBI:29105"/>
        <note>catalytic</note>
    </ligand>
</feature>
<feature type="binding site" evidence="1">
    <location>
        <position position="183"/>
    </location>
    <ligand>
        <name>Zn(2+)</name>
        <dbReference type="ChEBI" id="CHEBI:29105"/>
        <note>catalytic</note>
    </ligand>
</feature>
<evidence type="ECO:0000259" key="3">
    <source>
        <dbReference type="PROSITE" id="PS51864"/>
    </source>
</evidence>
<feature type="domain" description="Peptidase M12A" evidence="3">
    <location>
        <begin position="90"/>
        <end position="281"/>
    </location>
</feature>
<comment type="caution">
    <text evidence="1">Lacks conserved residue(s) required for the propagation of feature annotation.</text>
</comment>
<dbReference type="InterPro" id="IPR001506">
    <property type="entry name" value="Peptidase_M12A"/>
</dbReference>
<proteinExistence type="predicted"/>
<accession>A0ABS3JN21</accession>
<dbReference type="EMBL" id="JAFMYW010000007">
    <property type="protein sequence ID" value="MBO0951396.1"/>
    <property type="molecule type" value="Genomic_DNA"/>
</dbReference>
<keyword evidence="1" id="KW-0482">Metalloprotease</keyword>
<comment type="caution">
    <text evidence="4">The sequence shown here is derived from an EMBL/GenBank/DDBJ whole genome shotgun (WGS) entry which is preliminary data.</text>
</comment>
<dbReference type="CDD" id="cd04280">
    <property type="entry name" value="ZnMc_astacin_like"/>
    <property type="match status" value="1"/>
</dbReference>
<feature type="binding site" evidence="1">
    <location>
        <position position="189"/>
    </location>
    <ligand>
        <name>Zn(2+)</name>
        <dbReference type="ChEBI" id="CHEBI:29105"/>
        <note>catalytic</note>
    </ligand>
</feature>
<dbReference type="Gene3D" id="3.40.390.10">
    <property type="entry name" value="Collagenase (Catalytic Domain)"/>
    <property type="match status" value="1"/>
</dbReference>
<gene>
    <name evidence="4" type="ORF">J2I46_22625</name>
</gene>
<dbReference type="SUPFAM" id="SSF55486">
    <property type="entry name" value="Metalloproteases ('zincins'), catalytic domain"/>
    <property type="match status" value="1"/>
</dbReference>
<dbReference type="Proteomes" id="UP000664628">
    <property type="component" value="Unassembled WGS sequence"/>
</dbReference>
<keyword evidence="1" id="KW-0645">Protease</keyword>
<protein>
    <submittedName>
        <fullName evidence="4">M12 family metallopeptidase</fullName>
    </submittedName>
</protein>
<dbReference type="PANTHER" id="PTHR10127:SF850">
    <property type="entry name" value="METALLOENDOPEPTIDASE"/>
    <property type="match status" value="1"/>
</dbReference>
<reference evidence="4 5" key="1">
    <citation type="submission" date="2021-03" db="EMBL/GenBank/DDBJ databases">
        <title>Fibrella sp. HMF5405 genome sequencing and assembly.</title>
        <authorList>
            <person name="Kang H."/>
            <person name="Kim H."/>
            <person name="Bae S."/>
            <person name="Joh K."/>
        </authorList>
    </citation>
    <scope>NUCLEOTIDE SEQUENCE [LARGE SCALE GENOMIC DNA]</scope>
    <source>
        <strain evidence="4 5">HMF5405</strain>
    </source>
</reference>
<comment type="cofactor">
    <cofactor evidence="1">
        <name>Zn(2+)</name>
        <dbReference type="ChEBI" id="CHEBI:29105"/>
    </cofactor>
    <text evidence="1">Binds 1 zinc ion per subunit.</text>
</comment>
<feature type="active site" evidence="1">
    <location>
        <position position="180"/>
    </location>
</feature>
<keyword evidence="1" id="KW-0378">Hydrolase</keyword>
<keyword evidence="1" id="KW-0479">Metal-binding</keyword>
<dbReference type="InterPro" id="IPR006026">
    <property type="entry name" value="Peptidase_Metallo"/>
</dbReference>
<dbReference type="RefSeq" id="WP_207331335.1">
    <property type="nucleotide sequence ID" value="NZ_JAFMYW010000007.1"/>
</dbReference>
<dbReference type="InterPro" id="IPR034035">
    <property type="entry name" value="Astacin-like_dom"/>
</dbReference>